<dbReference type="AlphaFoldDB" id="A0A3P3VZ07"/>
<evidence type="ECO:0000313" key="2">
    <source>
        <dbReference type="EMBL" id="RRJ87487.1"/>
    </source>
</evidence>
<gene>
    <name evidence="2" type="ORF">EG850_04075</name>
</gene>
<evidence type="ECO:0000256" key="1">
    <source>
        <dbReference type="RuleBase" id="RU362001"/>
    </source>
</evidence>
<organism evidence="2 3">
    <name type="scientific">Gulosibacter macacae</name>
    <dbReference type="NCBI Taxonomy" id="2488791"/>
    <lineage>
        <taxon>Bacteria</taxon>
        <taxon>Bacillati</taxon>
        <taxon>Actinomycetota</taxon>
        <taxon>Actinomycetes</taxon>
        <taxon>Micrococcales</taxon>
        <taxon>Microbacteriaceae</taxon>
        <taxon>Gulosibacter</taxon>
    </lineage>
</organism>
<protein>
    <recommendedName>
        <fullName evidence="1">ESAT-6-like protein</fullName>
    </recommendedName>
</protein>
<dbReference type="InterPro" id="IPR010310">
    <property type="entry name" value="T7SS_ESAT-6-like"/>
</dbReference>
<keyword evidence="3" id="KW-1185">Reference proteome</keyword>
<comment type="similarity">
    <text evidence="1">Belongs to the WXG100 family.</text>
</comment>
<accession>A0A3P3VZ07</accession>
<sequence length="95" mass="9989">MAQYTVDSDQLVATVGTAQGQIDAVQNAASDLTTTLGALEGSWTGQASVAFQDSVVEWRGVQSAVETAAFNLNQALSMAADHYGSTENDVIRMFS</sequence>
<evidence type="ECO:0000313" key="3">
    <source>
        <dbReference type="Proteomes" id="UP000274391"/>
    </source>
</evidence>
<name>A0A3P3VZ07_9MICO</name>
<dbReference type="RefSeq" id="WP_124970360.1">
    <property type="nucleotide sequence ID" value="NZ_RQVS01000004.1"/>
</dbReference>
<dbReference type="InterPro" id="IPR036689">
    <property type="entry name" value="ESAT-6-like_sf"/>
</dbReference>
<dbReference type="Pfam" id="PF06013">
    <property type="entry name" value="WXG100"/>
    <property type="match status" value="1"/>
</dbReference>
<proteinExistence type="inferred from homology"/>
<dbReference type="EMBL" id="RQVS01000004">
    <property type="protein sequence ID" value="RRJ87487.1"/>
    <property type="molecule type" value="Genomic_DNA"/>
</dbReference>
<dbReference type="Gene3D" id="1.10.287.1060">
    <property type="entry name" value="ESAT-6-like"/>
    <property type="match status" value="1"/>
</dbReference>
<comment type="caution">
    <text evidence="2">The sequence shown here is derived from an EMBL/GenBank/DDBJ whole genome shotgun (WGS) entry which is preliminary data.</text>
</comment>
<dbReference type="Proteomes" id="UP000274391">
    <property type="component" value="Unassembled WGS sequence"/>
</dbReference>
<dbReference type="NCBIfam" id="TIGR03930">
    <property type="entry name" value="WXG100_ESAT6"/>
    <property type="match status" value="1"/>
</dbReference>
<dbReference type="SUPFAM" id="SSF140453">
    <property type="entry name" value="EsxAB dimer-like"/>
    <property type="match status" value="1"/>
</dbReference>
<dbReference type="OrthoDB" id="4231069at2"/>
<reference evidence="2 3" key="1">
    <citation type="submission" date="2018-11" db="EMBL/GenBank/DDBJ databases">
        <title>YIM 102482-1 draft genome.</title>
        <authorList>
            <person name="Li G."/>
            <person name="Jiang Y."/>
        </authorList>
    </citation>
    <scope>NUCLEOTIDE SEQUENCE [LARGE SCALE GENOMIC DNA]</scope>
    <source>
        <strain evidence="2 3">YIM 102482-1</strain>
    </source>
</reference>